<evidence type="ECO:0000256" key="9">
    <source>
        <dbReference type="SAM" id="MobiDB-lite"/>
    </source>
</evidence>
<accession>A0AAW2H6H5</accession>
<feature type="transmembrane region" description="Helical" evidence="7">
    <location>
        <begin position="315"/>
        <end position="332"/>
    </location>
</feature>
<evidence type="ECO:0000256" key="3">
    <source>
        <dbReference type="ARBA" id="ARBA00022692"/>
    </source>
</evidence>
<dbReference type="Pfam" id="PF04511">
    <property type="entry name" value="DER1"/>
    <property type="match status" value="1"/>
</dbReference>
<comment type="function">
    <text evidence="7">May be involved in the degradation of misfolded endoplasmic reticulum (ER) luminal proteins.</text>
</comment>
<feature type="region of interest" description="Disordered" evidence="9">
    <location>
        <begin position="394"/>
        <end position="421"/>
    </location>
</feature>
<evidence type="ECO:0000256" key="1">
    <source>
        <dbReference type="ARBA" id="ARBA00004477"/>
    </source>
</evidence>
<evidence type="ECO:0000256" key="6">
    <source>
        <dbReference type="ARBA" id="ARBA00023136"/>
    </source>
</evidence>
<evidence type="ECO:0000256" key="8">
    <source>
        <dbReference type="SAM" id="Coils"/>
    </source>
</evidence>
<feature type="transmembrane region" description="Helical" evidence="7">
    <location>
        <begin position="281"/>
        <end position="303"/>
    </location>
</feature>
<evidence type="ECO:0000256" key="7">
    <source>
        <dbReference type="RuleBase" id="RU363059"/>
    </source>
</evidence>
<evidence type="ECO:0000256" key="4">
    <source>
        <dbReference type="ARBA" id="ARBA00022824"/>
    </source>
</evidence>
<keyword evidence="6 7" id="KW-0472">Membrane</keyword>
<evidence type="ECO:0000313" key="11">
    <source>
        <dbReference type="EMBL" id="KAL0263962.1"/>
    </source>
</evidence>
<dbReference type="Gene3D" id="3.40.50.10480">
    <property type="entry name" value="Probable brix-domain ribosomal biogenesis protein"/>
    <property type="match status" value="1"/>
</dbReference>
<feature type="region of interest" description="Disordered" evidence="9">
    <location>
        <begin position="458"/>
        <end position="500"/>
    </location>
</feature>
<dbReference type="PROSITE" id="PS50833">
    <property type="entry name" value="BRIX"/>
    <property type="match status" value="1"/>
</dbReference>
<dbReference type="InterPro" id="IPR007109">
    <property type="entry name" value="Brix"/>
</dbReference>
<evidence type="ECO:0000256" key="2">
    <source>
        <dbReference type="ARBA" id="ARBA00008917"/>
    </source>
</evidence>
<name>A0AAW2H6H5_9NEOP</name>
<feature type="domain" description="Brix" evidence="10">
    <location>
        <begin position="70"/>
        <end position="279"/>
    </location>
</feature>
<sequence>MGSKRRAVYEYLRKREKEQMLDEVEKKKRAIREACSAHEKIPHHLREEAQEVLTQIIYDTHDAPDEKPHPYVLVTTSRDPSSMLRAFAKRISLVFNGKLISRGSMGLPDVRNLCETSGATSLIMVGESHGRPSSISFAFYPAGPVFSFTITSHKMLKTSKFSTLVGFIAEGFESERDVKVKTFFSLLFPKEKEYKRYLLMHNKGETTVLKHFNNKEEDLCLVMRLYEMLEESFMNTCDYVYFLVVVKVLVLAVALLWNITVLGPVFSSVITYVWTRKNPNIQIQLLGCFIFPAFYLPFVLPLFSLVNERKILKNEVLGIFVGHVYYFFKFVFPRFGCDPLRTPVFFQKLFGEHDARKVASSSATDDTGIPNAETSSEEQYAAAHVENEPCLADVPRPPAPSISTDEPVPCHHDRTAAAGDDAGNAHVAAGVQHDRSHFEPEYNERSISYEIENSTIREMRTEANGSSADTNEDSYWDVKGPDKASNHEEDKSSSAPYSPY</sequence>
<keyword evidence="3 7" id="KW-0812">Transmembrane</keyword>
<feature type="coiled-coil region" evidence="8">
    <location>
        <begin position="14"/>
        <end position="41"/>
    </location>
</feature>
<gene>
    <name evidence="11" type="ORF">PYX00_010876</name>
</gene>
<keyword evidence="4 7" id="KW-0256">Endoplasmic reticulum</keyword>
<dbReference type="SUPFAM" id="SSF52954">
    <property type="entry name" value="Class II aaRS ABD-related"/>
    <property type="match status" value="1"/>
</dbReference>
<dbReference type="GO" id="GO:0006364">
    <property type="term" value="P:rRNA processing"/>
    <property type="evidence" value="ECO:0007669"/>
    <property type="project" value="InterPro"/>
</dbReference>
<organism evidence="11">
    <name type="scientific">Menopon gallinae</name>
    <name type="common">poultry shaft louse</name>
    <dbReference type="NCBI Taxonomy" id="328185"/>
    <lineage>
        <taxon>Eukaryota</taxon>
        <taxon>Metazoa</taxon>
        <taxon>Ecdysozoa</taxon>
        <taxon>Arthropoda</taxon>
        <taxon>Hexapoda</taxon>
        <taxon>Insecta</taxon>
        <taxon>Pterygota</taxon>
        <taxon>Neoptera</taxon>
        <taxon>Paraneoptera</taxon>
        <taxon>Psocodea</taxon>
        <taxon>Troctomorpha</taxon>
        <taxon>Phthiraptera</taxon>
        <taxon>Amblycera</taxon>
        <taxon>Menoponidae</taxon>
        <taxon>Menopon</taxon>
    </lineage>
</organism>
<protein>
    <recommendedName>
        <fullName evidence="7">Derlin</fullName>
    </recommendedName>
</protein>
<feature type="transmembrane region" description="Helical" evidence="7">
    <location>
        <begin position="239"/>
        <end position="261"/>
    </location>
</feature>
<reference evidence="11" key="1">
    <citation type="journal article" date="2024" name="Gigascience">
        <title>Chromosome-level genome of the poultry shaft louse Menopon gallinae provides insight into the host-switching and adaptive evolution of parasitic lice.</title>
        <authorList>
            <person name="Xu Y."/>
            <person name="Ma L."/>
            <person name="Liu S."/>
            <person name="Liang Y."/>
            <person name="Liu Q."/>
            <person name="He Z."/>
            <person name="Tian L."/>
            <person name="Duan Y."/>
            <person name="Cai W."/>
            <person name="Li H."/>
            <person name="Song F."/>
        </authorList>
    </citation>
    <scope>NUCLEOTIDE SEQUENCE</scope>
    <source>
        <strain evidence="11">Cailab_2023a</strain>
    </source>
</reference>
<evidence type="ECO:0000256" key="5">
    <source>
        <dbReference type="ARBA" id="ARBA00022989"/>
    </source>
</evidence>
<comment type="caution">
    <text evidence="7">Lacks conserved residue(s) required for the propagation of feature annotation.</text>
</comment>
<dbReference type="GO" id="GO:0005789">
    <property type="term" value="C:endoplasmic reticulum membrane"/>
    <property type="evidence" value="ECO:0007669"/>
    <property type="project" value="UniProtKB-SubCell"/>
</dbReference>
<dbReference type="GO" id="GO:0019843">
    <property type="term" value="F:rRNA binding"/>
    <property type="evidence" value="ECO:0007669"/>
    <property type="project" value="InterPro"/>
</dbReference>
<dbReference type="AlphaFoldDB" id="A0AAW2H6H5"/>
<dbReference type="GO" id="GO:0006950">
    <property type="term" value="P:response to stress"/>
    <property type="evidence" value="ECO:0007669"/>
    <property type="project" value="UniProtKB-ARBA"/>
</dbReference>
<comment type="caution">
    <text evidence="11">The sequence shown here is derived from an EMBL/GenBank/DDBJ whole genome shotgun (WGS) entry which is preliminary data.</text>
</comment>
<proteinExistence type="inferred from homology"/>
<dbReference type="EMBL" id="JARGDH010000054">
    <property type="protein sequence ID" value="KAL0263962.1"/>
    <property type="molecule type" value="Genomic_DNA"/>
</dbReference>
<dbReference type="PANTHER" id="PTHR11009">
    <property type="entry name" value="DER1-LIKE PROTEIN, DERLIN"/>
    <property type="match status" value="1"/>
</dbReference>
<dbReference type="SMART" id="SM00879">
    <property type="entry name" value="Brix"/>
    <property type="match status" value="1"/>
</dbReference>
<keyword evidence="8" id="KW-0175">Coiled coil</keyword>
<comment type="similarity">
    <text evidence="2 7">Belongs to the derlin family.</text>
</comment>
<feature type="compositionally biased region" description="Basic and acidic residues" evidence="9">
    <location>
        <begin position="479"/>
        <end position="492"/>
    </location>
</feature>
<evidence type="ECO:0000259" key="10">
    <source>
        <dbReference type="PROSITE" id="PS50833"/>
    </source>
</evidence>
<comment type="subcellular location">
    <subcellularLocation>
        <location evidence="1 7">Endoplasmic reticulum membrane</location>
        <topology evidence="1 7">Multi-pass membrane protein</topology>
    </subcellularLocation>
</comment>
<dbReference type="InterPro" id="IPR007599">
    <property type="entry name" value="DER1"/>
</dbReference>
<keyword evidence="5 7" id="KW-1133">Transmembrane helix</keyword>